<name>A0A0R2H345_WEIVI</name>
<evidence type="ECO:0000313" key="4">
    <source>
        <dbReference type="Proteomes" id="UP000254621"/>
    </source>
</evidence>
<dbReference type="RefSeq" id="WP_057743466.1">
    <property type="nucleotide sequence ID" value="NZ_BJLU01000001.1"/>
</dbReference>
<dbReference type="GeneID" id="86899209"/>
<keyword evidence="3" id="KW-1185">Reference proteome</keyword>
<dbReference type="Proteomes" id="UP000051992">
    <property type="component" value="Unassembled WGS sequence"/>
</dbReference>
<dbReference type="EMBL" id="UHIV01000004">
    <property type="protein sequence ID" value="SUP58830.1"/>
    <property type="molecule type" value="Genomic_DNA"/>
</dbReference>
<evidence type="ECO:0000313" key="2">
    <source>
        <dbReference type="EMBL" id="SUP58830.1"/>
    </source>
</evidence>
<dbReference type="Proteomes" id="UP000254621">
    <property type="component" value="Unassembled WGS sequence"/>
</dbReference>
<dbReference type="AlphaFoldDB" id="A0A0R2H345"/>
<proteinExistence type="predicted"/>
<organism evidence="1 3">
    <name type="scientific">Weissella viridescens</name>
    <name type="common">Lactobacillus viridescens</name>
    <dbReference type="NCBI Taxonomy" id="1629"/>
    <lineage>
        <taxon>Bacteria</taxon>
        <taxon>Bacillati</taxon>
        <taxon>Bacillota</taxon>
        <taxon>Bacilli</taxon>
        <taxon>Lactobacillales</taxon>
        <taxon>Lactobacillaceae</taxon>
        <taxon>Weissella</taxon>
    </lineage>
</organism>
<sequence>MNQVSKWFRLKTLQREHARVQMKLNQIYSTKSRSTDFLERQKNLRRRLRTIEERMDQLKQQ</sequence>
<evidence type="ECO:0000313" key="3">
    <source>
        <dbReference type="Proteomes" id="UP000051992"/>
    </source>
</evidence>
<gene>
    <name evidence="1" type="ORF">IV50_GL000077</name>
    <name evidence="2" type="ORF">NCTC13645_01078</name>
</gene>
<reference evidence="1 3" key="1">
    <citation type="journal article" date="2015" name="Genome Announc.">
        <title>Expanding the biotechnology potential of lactobacilli through comparative genomics of 213 strains and associated genera.</title>
        <authorList>
            <person name="Sun Z."/>
            <person name="Harris H.M."/>
            <person name="McCann A."/>
            <person name="Guo C."/>
            <person name="Argimon S."/>
            <person name="Zhang W."/>
            <person name="Yang X."/>
            <person name="Jeffery I.B."/>
            <person name="Cooney J.C."/>
            <person name="Kagawa T.F."/>
            <person name="Liu W."/>
            <person name="Song Y."/>
            <person name="Salvetti E."/>
            <person name="Wrobel A."/>
            <person name="Rasinkangas P."/>
            <person name="Parkhill J."/>
            <person name="Rea M.C."/>
            <person name="O'Sullivan O."/>
            <person name="Ritari J."/>
            <person name="Douillard F.P."/>
            <person name="Paul Ross R."/>
            <person name="Yang R."/>
            <person name="Briner A.E."/>
            <person name="Felis G.E."/>
            <person name="de Vos W.M."/>
            <person name="Barrangou R."/>
            <person name="Klaenhammer T.R."/>
            <person name="Caufield P.W."/>
            <person name="Cui Y."/>
            <person name="Zhang H."/>
            <person name="O'Toole P.W."/>
        </authorList>
    </citation>
    <scope>NUCLEOTIDE SEQUENCE [LARGE SCALE GENOMIC DNA]</scope>
    <source>
        <strain evidence="1 3">DSM 20410</strain>
    </source>
</reference>
<dbReference type="STRING" id="1629.IV50_GL000077"/>
<dbReference type="OrthoDB" id="2148626at2"/>
<evidence type="ECO:0000313" key="1">
    <source>
        <dbReference type="EMBL" id="KRN46814.1"/>
    </source>
</evidence>
<dbReference type="PATRIC" id="fig|1629.5.peg.80"/>
<protein>
    <submittedName>
        <fullName evidence="1">Uncharacterized protein</fullName>
    </submittedName>
</protein>
<accession>A0A0R2H345</accession>
<dbReference type="EMBL" id="JQBM01000001">
    <property type="protein sequence ID" value="KRN46814.1"/>
    <property type="molecule type" value="Genomic_DNA"/>
</dbReference>
<reference evidence="2 4" key="2">
    <citation type="submission" date="2018-06" db="EMBL/GenBank/DDBJ databases">
        <authorList>
            <consortium name="Pathogen Informatics"/>
            <person name="Doyle S."/>
        </authorList>
    </citation>
    <scope>NUCLEOTIDE SEQUENCE [LARGE SCALE GENOMIC DNA]</scope>
    <source>
        <strain evidence="2 4">NCTC13645</strain>
    </source>
</reference>